<comment type="caution">
    <text evidence="1">The sequence shown here is derived from an EMBL/GenBank/DDBJ whole genome shotgun (WGS) entry which is preliminary data.</text>
</comment>
<sequence length="208" mass="22539">MGYWGTLVVCRGDVDLPELPAVEALERQVERWATGWRNGWQGWNVRHAPEDLPEVLATAGVQPLICAEILGSSGAYVTGFGATGERWACWLMFESALGYYVPPPAPDFDDDGNPCEIDLDDPVAFPEYHRELAETRQQLMADARGGLQAAEAALAWAAGCGLPTPSVDEVLAVLESDRAFAEDIFVDLLTRLGLHVPALTEKSAPQSS</sequence>
<dbReference type="EMBL" id="JBHTMP010000028">
    <property type="protein sequence ID" value="MFD1323117.1"/>
    <property type="molecule type" value="Genomic_DNA"/>
</dbReference>
<gene>
    <name evidence="1" type="ORF">ACFQ4H_18670</name>
</gene>
<name>A0ABW3YI34_9ACTN</name>
<proteinExistence type="predicted"/>
<organism evidence="1 2">
    <name type="scientific">Micromonospora sonneratiae</name>
    <dbReference type="NCBI Taxonomy" id="1184706"/>
    <lineage>
        <taxon>Bacteria</taxon>
        <taxon>Bacillati</taxon>
        <taxon>Actinomycetota</taxon>
        <taxon>Actinomycetes</taxon>
        <taxon>Micromonosporales</taxon>
        <taxon>Micromonosporaceae</taxon>
        <taxon>Micromonospora</taxon>
    </lineage>
</organism>
<reference evidence="2" key="1">
    <citation type="journal article" date="2019" name="Int. J. Syst. Evol. Microbiol.">
        <title>The Global Catalogue of Microorganisms (GCM) 10K type strain sequencing project: providing services to taxonomists for standard genome sequencing and annotation.</title>
        <authorList>
            <consortium name="The Broad Institute Genomics Platform"/>
            <consortium name="The Broad Institute Genome Sequencing Center for Infectious Disease"/>
            <person name="Wu L."/>
            <person name="Ma J."/>
        </authorList>
    </citation>
    <scope>NUCLEOTIDE SEQUENCE [LARGE SCALE GENOMIC DNA]</scope>
    <source>
        <strain evidence="2">JCM 31037</strain>
    </source>
</reference>
<protein>
    <submittedName>
        <fullName evidence="1">Uncharacterized protein</fullName>
    </submittedName>
</protein>
<evidence type="ECO:0000313" key="1">
    <source>
        <dbReference type="EMBL" id="MFD1323117.1"/>
    </source>
</evidence>
<accession>A0ABW3YI34</accession>
<dbReference type="Proteomes" id="UP001597260">
    <property type="component" value="Unassembled WGS sequence"/>
</dbReference>
<keyword evidence="2" id="KW-1185">Reference proteome</keyword>
<evidence type="ECO:0000313" key="2">
    <source>
        <dbReference type="Proteomes" id="UP001597260"/>
    </source>
</evidence>
<dbReference type="RefSeq" id="WP_377572271.1">
    <property type="nucleotide sequence ID" value="NZ_JBHTMP010000028.1"/>
</dbReference>